<evidence type="ECO:0000313" key="4">
    <source>
        <dbReference type="Proteomes" id="UP001597532"/>
    </source>
</evidence>
<keyword evidence="1" id="KW-0472">Membrane</keyword>
<sequence>MKEVQKNGSKLERAKKHVAAIKGFYSHLFVYLSINLGLILLYVAYRFLNLENYQVLEVGFRNWMDWNIVFTPLFWGIGLFIHGLYVFGRKPVFLRKWEERQIKKYMEE</sequence>
<keyword evidence="1" id="KW-0812">Transmembrane</keyword>
<gene>
    <name evidence="3" type="ORF">ACFS1K_19050</name>
</gene>
<feature type="transmembrane region" description="Helical" evidence="1">
    <location>
        <begin position="68"/>
        <end position="87"/>
    </location>
</feature>
<dbReference type="Proteomes" id="UP001597532">
    <property type="component" value="Unassembled WGS sequence"/>
</dbReference>
<keyword evidence="1" id="KW-1133">Transmembrane helix</keyword>
<dbReference type="RefSeq" id="WP_251808740.1">
    <property type="nucleotide sequence ID" value="NZ_CP166679.1"/>
</dbReference>
<reference evidence="4" key="1">
    <citation type="journal article" date="2019" name="Int. J. Syst. Evol. Microbiol.">
        <title>The Global Catalogue of Microorganisms (GCM) 10K type strain sequencing project: providing services to taxonomists for standard genome sequencing and annotation.</title>
        <authorList>
            <consortium name="The Broad Institute Genomics Platform"/>
            <consortium name="The Broad Institute Genome Sequencing Center for Infectious Disease"/>
            <person name="Wu L."/>
            <person name="Ma J."/>
        </authorList>
    </citation>
    <scope>NUCLEOTIDE SEQUENCE [LARGE SCALE GENOMIC DNA]</scope>
    <source>
        <strain evidence="4">KCTC 52924</strain>
    </source>
</reference>
<evidence type="ECO:0000256" key="1">
    <source>
        <dbReference type="SAM" id="Phobius"/>
    </source>
</evidence>
<keyword evidence="4" id="KW-1185">Reference proteome</keyword>
<feature type="transmembrane region" description="Helical" evidence="1">
    <location>
        <begin position="28"/>
        <end position="48"/>
    </location>
</feature>
<evidence type="ECO:0000313" key="3">
    <source>
        <dbReference type="EMBL" id="MFD2791874.1"/>
    </source>
</evidence>
<proteinExistence type="predicted"/>
<dbReference type="InterPro" id="IPR025698">
    <property type="entry name" value="2TM_dom"/>
</dbReference>
<protein>
    <submittedName>
        <fullName evidence="3">2TM domain-containing protein</fullName>
    </submittedName>
</protein>
<feature type="domain" description="2TM" evidence="2">
    <location>
        <begin position="12"/>
        <end position="107"/>
    </location>
</feature>
<name>A0ABW5VJI4_9FLAO</name>
<dbReference type="EMBL" id="JBHUOK010000034">
    <property type="protein sequence ID" value="MFD2791874.1"/>
    <property type="molecule type" value="Genomic_DNA"/>
</dbReference>
<comment type="caution">
    <text evidence="3">The sequence shown here is derived from an EMBL/GenBank/DDBJ whole genome shotgun (WGS) entry which is preliminary data.</text>
</comment>
<accession>A0ABW5VJI4</accession>
<organism evidence="3 4">
    <name type="scientific">Arenibacter antarcticus</name>
    <dbReference type="NCBI Taxonomy" id="2040469"/>
    <lineage>
        <taxon>Bacteria</taxon>
        <taxon>Pseudomonadati</taxon>
        <taxon>Bacteroidota</taxon>
        <taxon>Flavobacteriia</taxon>
        <taxon>Flavobacteriales</taxon>
        <taxon>Flavobacteriaceae</taxon>
        <taxon>Arenibacter</taxon>
    </lineage>
</organism>
<evidence type="ECO:0000259" key="2">
    <source>
        <dbReference type="Pfam" id="PF13239"/>
    </source>
</evidence>
<dbReference type="Pfam" id="PF13239">
    <property type="entry name" value="2TM"/>
    <property type="match status" value="1"/>
</dbReference>